<keyword evidence="3" id="KW-1185">Reference proteome</keyword>
<feature type="transmembrane region" description="Helical" evidence="1">
    <location>
        <begin position="171"/>
        <end position="191"/>
    </location>
</feature>
<reference evidence="2" key="1">
    <citation type="submission" date="2020-11" db="EMBL/GenBank/DDBJ databases">
        <authorList>
            <person name="Tran Van P."/>
        </authorList>
    </citation>
    <scope>NUCLEOTIDE SEQUENCE</scope>
</reference>
<keyword evidence="1" id="KW-0472">Membrane</keyword>
<name>A0A7R9G9L8_9CRUS</name>
<evidence type="ECO:0000313" key="2">
    <source>
        <dbReference type="EMBL" id="CAD7272876.1"/>
    </source>
</evidence>
<gene>
    <name evidence="2" type="ORF">NMOB1V02_LOCUS793</name>
</gene>
<dbReference type="EMBL" id="OA882110">
    <property type="protein sequence ID" value="CAD7272876.1"/>
    <property type="molecule type" value="Genomic_DNA"/>
</dbReference>
<dbReference type="Proteomes" id="UP000678499">
    <property type="component" value="Unassembled WGS sequence"/>
</dbReference>
<feature type="transmembrane region" description="Helical" evidence="1">
    <location>
        <begin position="105"/>
        <end position="124"/>
    </location>
</feature>
<dbReference type="AlphaFoldDB" id="A0A7R9G9L8"/>
<keyword evidence="1" id="KW-1133">Transmembrane helix</keyword>
<evidence type="ECO:0000313" key="3">
    <source>
        <dbReference type="Proteomes" id="UP000678499"/>
    </source>
</evidence>
<accession>A0A7R9G9L8</accession>
<proteinExistence type="predicted"/>
<protein>
    <submittedName>
        <fullName evidence="2">Uncharacterized protein</fullName>
    </submittedName>
</protein>
<feature type="transmembrane region" description="Helical" evidence="1">
    <location>
        <begin position="145"/>
        <end position="165"/>
    </location>
</feature>
<feature type="transmembrane region" description="Helical" evidence="1">
    <location>
        <begin position="62"/>
        <end position="85"/>
    </location>
</feature>
<dbReference type="OrthoDB" id="438545at2759"/>
<keyword evidence="1" id="KW-0812">Transmembrane</keyword>
<evidence type="ECO:0000256" key="1">
    <source>
        <dbReference type="SAM" id="Phobius"/>
    </source>
</evidence>
<organism evidence="2">
    <name type="scientific">Notodromas monacha</name>
    <dbReference type="NCBI Taxonomy" id="399045"/>
    <lineage>
        <taxon>Eukaryota</taxon>
        <taxon>Metazoa</taxon>
        <taxon>Ecdysozoa</taxon>
        <taxon>Arthropoda</taxon>
        <taxon>Crustacea</taxon>
        <taxon>Oligostraca</taxon>
        <taxon>Ostracoda</taxon>
        <taxon>Podocopa</taxon>
        <taxon>Podocopida</taxon>
        <taxon>Cypridocopina</taxon>
        <taxon>Cypridoidea</taxon>
        <taxon>Cyprididae</taxon>
        <taxon>Notodromas</taxon>
    </lineage>
</organism>
<feature type="non-terminal residue" evidence="2">
    <location>
        <position position="243"/>
    </location>
</feature>
<dbReference type="EMBL" id="CAJPEX010000073">
    <property type="protein sequence ID" value="CAG0913028.1"/>
    <property type="molecule type" value="Genomic_DNA"/>
</dbReference>
<sequence>MYPGGMTLITMYCSDDNQGHDQLSTLGSMTNQDKPVGDQANLRQVQFEMETSGDRKNLKQKVLLTNVLGTLSVFYFGILVVGEYFAVDAKPSNIKWAPKSAMDVISLLPSLATGSGVMTVYTELKRLRVGDHFELIGKEEKTVRIVFSIVWLLTCLLSAFIPAVIIVIHRIGALCVLLMFFFPGVCLIKLVQNEHPRPFRNRSKLLFATGDPRPEMGLANGFESSMNGFQRNRESMEDESNLM</sequence>